<dbReference type="VEuPathDB" id="FungiDB:EYZ11_007597"/>
<sequence length="67" mass="7444">MFIFRRPMNRDTPPVEPVGVIEPTLKEKGSAAGVSTAVRPEVYFWIQGDWYSEGEFNGGRKNGSAVN</sequence>
<comment type="caution">
    <text evidence="1">The sequence shown here is derived from an EMBL/GenBank/DDBJ whole genome shotgun (WGS) entry which is preliminary data.</text>
</comment>
<evidence type="ECO:0000313" key="1">
    <source>
        <dbReference type="EMBL" id="THC92927.1"/>
    </source>
</evidence>
<gene>
    <name evidence="1" type="ORF">EYZ11_007597</name>
</gene>
<dbReference type="EMBL" id="SOSA01000299">
    <property type="protein sequence ID" value="THC92927.1"/>
    <property type="molecule type" value="Genomic_DNA"/>
</dbReference>
<accession>A0A4S3JEU6</accession>
<organism evidence="1 2">
    <name type="scientific">Aspergillus tanneri</name>
    <dbReference type="NCBI Taxonomy" id="1220188"/>
    <lineage>
        <taxon>Eukaryota</taxon>
        <taxon>Fungi</taxon>
        <taxon>Dikarya</taxon>
        <taxon>Ascomycota</taxon>
        <taxon>Pezizomycotina</taxon>
        <taxon>Eurotiomycetes</taxon>
        <taxon>Eurotiomycetidae</taxon>
        <taxon>Eurotiales</taxon>
        <taxon>Aspergillaceae</taxon>
        <taxon>Aspergillus</taxon>
        <taxon>Aspergillus subgen. Circumdati</taxon>
    </lineage>
</organism>
<dbReference type="Proteomes" id="UP000308092">
    <property type="component" value="Unassembled WGS sequence"/>
</dbReference>
<proteinExistence type="predicted"/>
<evidence type="ECO:0000313" key="2">
    <source>
        <dbReference type="Proteomes" id="UP000308092"/>
    </source>
</evidence>
<dbReference type="AlphaFoldDB" id="A0A4S3JEU6"/>
<reference evidence="1 2" key="1">
    <citation type="submission" date="2019-03" db="EMBL/GenBank/DDBJ databases">
        <title>The genome sequence of a newly discovered highly antifungal drug resistant Aspergillus species, Aspergillus tanneri NIH 1004.</title>
        <authorList>
            <person name="Mounaud S."/>
            <person name="Singh I."/>
            <person name="Joardar V."/>
            <person name="Pakala S."/>
            <person name="Pakala S."/>
            <person name="Venepally P."/>
            <person name="Hoover J."/>
            <person name="Nierman W."/>
            <person name="Chung J."/>
            <person name="Losada L."/>
        </authorList>
    </citation>
    <scope>NUCLEOTIDE SEQUENCE [LARGE SCALE GENOMIC DNA]</scope>
    <source>
        <strain evidence="1 2">NIH1004</strain>
    </source>
</reference>
<keyword evidence="2" id="KW-1185">Reference proteome</keyword>
<name>A0A4S3JEU6_9EURO</name>
<protein>
    <submittedName>
        <fullName evidence="1">Uncharacterized protein</fullName>
    </submittedName>
</protein>